<dbReference type="InterPro" id="IPR040249">
    <property type="entry name" value="Ricin_B-like_lectin_EULS3-like"/>
</dbReference>
<dbReference type="PANTHER" id="PTHR31257:SF21">
    <property type="entry name" value="OS07G0683600 PROTEIN"/>
    <property type="match status" value="1"/>
</dbReference>
<proteinExistence type="predicted"/>
<feature type="region of interest" description="Disordered" evidence="1">
    <location>
        <begin position="324"/>
        <end position="343"/>
    </location>
</feature>
<dbReference type="InterPro" id="IPR035992">
    <property type="entry name" value="Ricin_B-like_lectins"/>
</dbReference>
<accession>A0A923MMZ1</accession>
<comment type="caution">
    <text evidence="2">The sequence shown here is derived from an EMBL/GenBank/DDBJ whole genome shotgun (WGS) entry which is preliminary data.</text>
</comment>
<dbReference type="RefSeq" id="WP_187074158.1">
    <property type="nucleotide sequence ID" value="NZ_JACORT010000001.1"/>
</dbReference>
<evidence type="ECO:0000256" key="1">
    <source>
        <dbReference type="SAM" id="MobiDB-lite"/>
    </source>
</evidence>
<organism evidence="2 3">
    <name type="scientific">Ramlibacter cellulosilyticus</name>
    <dbReference type="NCBI Taxonomy" id="2764187"/>
    <lineage>
        <taxon>Bacteria</taxon>
        <taxon>Pseudomonadati</taxon>
        <taxon>Pseudomonadota</taxon>
        <taxon>Betaproteobacteria</taxon>
        <taxon>Burkholderiales</taxon>
        <taxon>Comamonadaceae</taxon>
        <taxon>Ramlibacter</taxon>
    </lineage>
</organism>
<dbReference type="SUPFAM" id="SSF50370">
    <property type="entry name" value="Ricin B-like lectins"/>
    <property type="match status" value="1"/>
</dbReference>
<dbReference type="EMBL" id="JACORT010000001">
    <property type="protein sequence ID" value="MBC5781394.1"/>
    <property type="molecule type" value="Genomic_DNA"/>
</dbReference>
<name>A0A923MMZ1_9BURK</name>
<dbReference type="AlphaFoldDB" id="A0A923MMZ1"/>
<sequence length="343" mass="36692">MAAFTASPLFISIVSRCTFNGRPLALAVNLRDPGGQLWVSPLDPSQPSQLWMPALYIRRFSDGGGGIVGVSFVNMLTGYAVYAPNGNDQPVSQVPVANIDDHSIWSFGGNEGGGYMAIRPVADLGQNINIPGDGPYKPAPVITYRWAGGPWNSQWTCIPTSAPYLAEFDVVPYAPFFRGLYSRCGWSASVNPANPTGQLVSRANDLKQQGQLFFPALAFYGGMPWGIAVASAQTGQALYITGSNGSPVTQVPLNKLDAHSLWSPGGSEGNHFFAFRPVLDHGQNMELPGNGPYGPDLGVVTWGWGGGQNNEVWTWLVPDAAPLQDAPAPAEQSHPFTFLEKTP</sequence>
<dbReference type="Proteomes" id="UP000608513">
    <property type="component" value="Unassembled WGS sequence"/>
</dbReference>
<gene>
    <name evidence="2" type="ORF">H8N03_00475</name>
</gene>
<evidence type="ECO:0000313" key="3">
    <source>
        <dbReference type="Proteomes" id="UP000608513"/>
    </source>
</evidence>
<reference evidence="2" key="1">
    <citation type="submission" date="2020-08" db="EMBL/GenBank/DDBJ databases">
        <title>Ramlibacter sp. USB13 16S ribosomal RNA gene genome sequencing and assembly.</title>
        <authorList>
            <person name="Kang M."/>
        </authorList>
    </citation>
    <scope>NUCLEOTIDE SEQUENCE</scope>
    <source>
        <strain evidence="2">USB13</strain>
    </source>
</reference>
<dbReference type="Gene3D" id="2.80.10.50">
    <property type="match status" value="1"/>
</dbReference>
<protein>
    <submittedName>
        <fullName evidence="2">Uncharacterized protein</fullName>
    </submittedName>
</protein>
<keyword evidence="3" id="KW-1185">Reference proteome</keyword>
<dbReference type="PANTHER" id="PTHR31257">
    <property type="entry name" value="RICIN B-LIKE LECTIN EULS3"/>
    <property type="match status" value="1"/>
</dbReference>
<evidence type="ECO:0000313" key="2">
    <source>
        <dbReference type="EMBL" id="MBC5781394.1"/>
    </source>
</evidence>